<feature type="transmembrane region" description="Helical" evidence="1">
    <location>
        <begin position="141"/>
        <end position="163"/>
    </location>
</feature>
<gene>
    <name evidence="2" type="ORF">AAA081_02960</name>
</gene>
<feature type="transmembrane region" description="Helical" evidence="1">
    <location>
        <begin position="100"/>
        <end position="121"/>
    </location>
</feature>
<sequence length="231" mass="23662">MIGVLANSGAVFILSLIGVYVGQRISDKVQTQVMTALALCASIMGIQMGMKADQFIVVILSMALGTGIGAALDIDGGLARFGEKIDKRFEKAGTENGGPMTAAIQASLLFCVGAMAIVGSLQAGVSGNNDTLLIKSVLDGLTALVMAAALGIGVGFSALPLFIYQGTMVLFAHAIAPYISDALVADLTSAGGIMVFAIGLGLMDIKKVPVANMLPTFVVVIIARAIMGMFM</sequence>
<feature type="transmembrane region" description="Helical" evidence="1">
    <location>
        <begin position="56"/>
        <end position="79"/>
    </location>
</feature>
<organism evidence="2 3">
    <name type="scientific">Aedoeadaptatus acetigenes</name>
    <dbReference type="NCBI Taxonomy" id="2981723"/>
    <lineage>
        <taxon>Bacteria</taxon>
        <taxon>Bacillati</taxon>
        <taxon>Bacillota</taxon>
        <taxon>Tissierellia</taxon>
        <taxon>Tissierellales</taxon>
        <taxon>Peptoniphilaceae</taxon>
        <taxon>Aedoeadaptatus</taxon>
    </lineage>
</organism>
<dbReference type="PANTHER" id="PTHR36111:SF2">
    <property type="entry name" value="INNER MEMBRANE PROTEIN"/>
    <property type="match status" value="1"/>
</dbReference>
<evidence type="ECO:0000313" key="3">
    <source>
        <dbReference type="Proteomes" id="UP001481872"/>
    </source>
</evidence>
<evidence type="ECO:0000313" key="2">
    <source>
        <dbReference type="EMBL" id="MEQ3353262.1"/>
    </source>
</evidence>
<accession>A0ABV1J508</accession>
<feature type="transmembrane region" description="Helical" evidence="1">
    <location>
        <begin position="6"/>
        <end position="21"/>
    </location>
</feature>
<dbReference type="PANTHER" id="PTHR36111">
    <property type="entry name" value="INNER MEMBRANE PROTEIN-RELATED"/>
    <property type="match status" value="1"/>
</dbReference>
<dbReference type="RefSeq" id="WP_349053635.1">
    <property type="nucleotide sequence ID" value="NZ_JBBNPS010000005.1"/>
</dbReference>
<dbReference type="InterPro" id="IPR007563">
    <property type="entry name" value="DUF554"/>
</dbReference>
<comment type="caution">
    <text evidence="2">The sequence shown here is derived from an EMBL/GenBank/DDBJ whole genome shotgun (WGS) entry which is preliminary data.</text>
</comment>
<feature type="transmembrane region" description="Helical" evidence="1">
    <location>
        <begin position="183"/>
        <end position="203"/>
    </location>
</feature>
<proteinExistence type="predicted"/>
<keyword evidence="1" id="KW-1133">Transmembrane helix</keyword>
<keyword evidence="3" id="KW-1185">Reference proteome</keyword>
<reference evidence="2 3" key="1">
    <citation type="submission" date="2024-04" db="EMBL/GenBank/DDBJ databases">
        <title>Human intestinal bacterial collection.</title>
        <authorList>
            <person name="Pauvert C."/>
            <person name="Hitch T.C.A."/>
            <person name="Clavel T."/>
        </authorList>
    </citation>
    <scope>NUCLEOTIDE SEQUENCE [LARGE SCALE GENOMIC DNA]</scope>
    <source>
        <strain evidence="2 3">CLA-SR-H026</strain>
    </source>
</reference>
<protein>
    <submittedName>
        <fullName evidence="2">DUF554 domain-containing protein</fullName>
    </submittedName>
</protein>
<keyword evidence="1" id="KW-0472">Membrane</keyword>
<dbReference type="Pfam" id="PF04474">
    <property type="entry name" value="DUF554"/>
    <property type="match status" value="1"/>
</dbReference>
<evidence type="ECO:0000256" key="1">
    <source>
        <dbReference type="SAM" id="Phobius"/>
    </source>
</evidence>
<keyword evidence="1" id="KW-0812">Transmembrane</keyword>
<dbReference type="EMBL" id="JBBNPS010000005">
    <property type="protein sequence ID" value="MEQ3353262.1"/>
    <property type="molecule type" value="Genomic_DNA"/>
</dbReference>
<name>A0ABV1J508_9FIRM</name>
<dbReference type="Proteomes" id="UP001481872">
    <property type="component" value="Unassembled WGS sequence"/>
</dbReference>
<feature type="transmembrane region" description="Helical" evidence="1">
    <location>
        <begin position="209"/>
        <end position="227"/>
    </location>
</feature>